<evidence type="ECO:0000259" key="2">
    <source>
        <dbReference type="PROSITE" id="PS50887"/>
    </source>
</evidence>
<dbReference type="CDD" id="cd01949">
    <property type="entry name" value="GGDEF"/>
    <property type="match status" value="1"/>
</dbReference>
<dbReference type="Pfam" id="PF00990">
    <property type="entry name" value="GGDEF"/>
    <property type="match status" value="1"/>
</dbReference>
<gene>
    <name evidence="3" type="ORF">HLI_13525</name>
</gene>
<evidence type="ECO:0000313" key="3">
    <source>
        <dbReference type="EMBL" id="QAS53133.1"/>
    </source>
</evidence>
<dbReference type="Gene3D" id="3.30.450.20">
    <property type="entry name" value="PAS domain"/>
    <property type="match status" value="1"/>
</dbReference>
<feature type="domain" description="PAS" evidence="1">
    <location>
        <begin position="132"/>
        <end position="203"/>
    </location>
</feature>
<evidence type="ECO:0000313" key="4">
    <source>
        <dbReference type="Proteomes" id="UP000287756"/>
    </source>
</evidence>
<protein>
    <recommendedName>
        <fullName evidence="5">Sensor domain-containing diguanylate cyclase</fullName>
    </recommendedName>
</protein>
<dbReference type="SUPFAM" id="SSF55073">
    <property type="entry name" value="Nucleotide cyclase"/>
    <property type="match status" value="1"/>
</dbReference>
<accession>A0A410MEI9</accession>
<dbReference type="Pfam" id="PF00989">
    <property type="entry name" value="PAS"/>
    <property type="match status" value="1"/>
</dbReference>
<dbReference type="PANTHER" id="PTHR44757">
    <property type="entry name" value="DIGUANYLATE CYCLASE DGCP"/>
    <property type="match status" value="1"/>
</dbReference>
<dbReference type="PANTHER" id="PTHR44757:SF2">
    <property type="entry name" value="BIOFILM ARCHITECTURE MAINTENANCE PROTEIN MBAA"/>
    <property type="match status" value="1"/>
</dbReference>
<dbReference type="InterPro" id="IPR000160">
    <property type="entry name" value="GGDEF_dom"/>
</dbReference>
<dbReference type="SUPFAM" id="SSF55785">
    <property type="entry name" value="PYP-like sensor domain (PAS domain)"/>
    <property type="match status" value="1"/>
</dbReference>
<name>A0A410MEI9_9BACI</name>
<proteinExistence type="predicted"/>
<dbReference type="InterPro" id="IPR052155">
    <property type="entry name" value="Biofilm_reg_signaling"/>
</dbReference>
<dbReference type="InterPro" id="IPR000014">
    <property type="entry name" value="PAS"/>
</dbReference>
<dbReference type="Proteomes" id="UP000287756">
    <property type="component" value="Chromosome"/>
</dbReference>
<dbReference type="InterPro" id="IPR035965">
    <property type="entry name" value="PAS-like_dom_sf"/>
</dbReference>
<dbReference type="CDD" id="cd00130">
    <property type="entry name" value="PAS"/>
    <property type="match status" value="1"/>
</dbReference>
<dbReference type="KEGG" id="hli:HLI_13525"/>
<dbReference type="PROSITE" id="PS50887">
    <property type="entry name" value="GGDEF"/>
    <property type="match status" value="1"/>
</dbReference>
<dbReference type="InterPro" id="IPR029787">
    <property type="entry name" value="Nucleotide_cyclase"/>
</dbReference>
<organism evidence="3 4">
    <name type="scientific">Halobacillus litoralis</name>
    <dbReference type="NCBI Taxonomy" id="45668"/>
    <lineage>
        <taxon>Bacteria</taxon>
        <taxon>Bacillati</taxon>
        <taxon>Bacillota</taxon>
        <taxon>Bacilli</taxon>
        <taxon>Bacillales</taxon>
        <taxon>Bacillaceae</taxon>
        <taxon>Halobacillus</taxon>
    </lineage>
</organism>
<dbReference type="OrthoDB" id="9759607at2"/>
<evidence type="ECO:0008006" key="5">
    <source>
        <dbReference type="Google" id="ProtNLM"/>
    </source>
</evidence>
<dbReference type="InterPro" id="IPR013767">
    <property type="entry name" value="PAS_fold"/>
</dbReference>
<sequence>MDGIQTLIKSQSLLENMFVHMNDGIALIKQKNESFTFTYMNPSMRQKYGELFGMNISDLHENTNQFYLVKALKRAGRFPGQVLWNSERAQSPFQENHYIQYIEDRTYLLFIKDEPISALGLLQRKEQELKESESRYQSLVETSPDSVFVHDEEDRIIYVNKAGIKLLGATEKSELHGQDIKAFVNDERADKVRERLATLFSGEIVKGPITRKLIKLDGSVIDVEMHGGLVKYHQVQAVQTICRNISERIAQHNALEKLAYYDQLTKVPNRRYFFDKLKDELERVEKTNSFLALLFIDMDNFKQINDRYGHQIGDEVLVIFTKRVEQGLRNSDFLSRLGGDEFVILLSGLTSLAQPQQVADRMMERISEPILLRGYTISISVSMGISIYPEHGTSQGALMSKADHALYEAKEKGRNRVSIYKQE</sequence>
<dbReference type="Gene3D" id="3.30.70.270">
    <property type="match status" value="1"/>
</dbReference>
<dbReference type="PROSITE" id="PS50112">
    <property type="entry name" value="PAS"/>
    <property type="match status" value="1"/>
</dbReference>
<dbReference type="FunFam" id="3.30.70.270:FF:000001">
    <property type="entry name" value="Diguanylate cyclase domain protein"/>
    <property type="match status" value="1"/>
</dbReference>
<dbReference type="AlphaFoldDB" id="A0A410MEI9"/>
<dbReference type="NCBIfam" id="TIGR00229">
    <property type="entry name" value="sensory_box"/>
    <property type="match status" value="1"/>
</dbReference>
<feature type="domain" description="GGDEF" evidence="2">
    <location>
        <begin position="289"/>
        <end position="422"/>
    </location>
</feature>
<dbReference type="GO" id="GO:0006355">
    <property type="term" value="P:regulation of DNA-templated transcription"/>
    <property type="evidence" value="ECO:0007669"/>
    <property type="project" value="InterPro"/>
</dbReference>
<dbReference type="RefSeq" id="WP_128525410.1">
    <property type="nucleotide sequence ID" value="NZ_CP026118.1"/>
</dbReference>
<dbReference type="SMART" id="SM00091">
    <property type="entry name" value="PAS"/>
    <property type="match status" value="2"/>
</dbReference>
<dbReference type="SMART" id="SM00267">
    <property type="entry name" value="GGDEF"/>
    <property type="match status" value="1"/>
</dbReference>
<dbReference type="InterPro" id="IPR043128">
    <property type="entry name" value="Rev_trsase/Diguanyl_cyclase"/>
</dbReference>
<dbReference type="NCBIfam" id="TIGR00254">
    <property type="entry name" value="GGDEF"/>
    <property type="match status" value="1"/>
</dbReference>
<dbReference type="EMBL" id="CP026118">
    <property type="protein sequence ID" value="QAS53133.1"/>
    <property type="molecule type" value="Genomic_DNA"/>
</dbReference>
<reference evidence="3 4" key="1">
    <citation type="submission" date="2018-01" db="EMBL/GenBank/DDBJ databases">
        <title>The whole genome sequencing and assembly of Halobacillus litoralis ERB031 strain.</title>
        <authorList>
            <person name="Lee S.-J."/>
            <person name="Park M.-K."/>
            <person name="Kim J.-Y."/>
            <person name="Lee Y.-J."/>
            <person name="Yi H."/>
            <person name="Bahn Y.-S."/>
            <person name="Kim J.F."/>
            <person name="Lee D.-W."/>
        </authorList>
    </citation>
    <scope>NUCLEOTIDE SEQUENCE [LARGE SCALE GENOMIC DNA]</scope>
    <source>
        <strain evidence="3 4">ERB 031</strain>
    </source>
</reference>
<evidence type="ECO:0000259" key="1">
    <source>
        <dbReference type="PROSITE" id="PS50112"/>
    </source>
</evidence>